<evidence type="ECO:0000256" key="4">
    <source>
        <dbReference type="ARBA" id="ARBA00023136"/>
    </source>
</evidence>
<dbReference type="EMBL" id="CP021983">
    <property type="protein sequence ID" value="ASC69141.1"/>
    <property type="molecule type" value="Genomic_DNA"/>
</dbReference>
<dbReference type="Pfam" id="PF04193">
    <property type="entry name" value="PQ-loop"/>
    <property type="match status" value="1"/>
</dbReference>
<name>A0A1Z3HFW5_9CYAN</name>
<keyword evidence="6" id="KW-0762">Sugar transport</keyword>
<keyword evidence="7" id="KW-1185">Reference proteome</keyword>
<keyword evidence="6" id="KW-0813">Transport</keyword>
<keyword evidence="4 5" id="KW-0472">Membrane</keyword>
<dbReference type="Proteomes" id="UP000191901">
    <property type="component" value="Chromosome"/>
</dbReference>
<dbReference type="KEGG" id="hhg:XM38_000670"/>
<dbReference type="Gene3D" id="1.20.1280.290">
    <property type="match status" value="1"/>
</dbReference>
<protein>
    <submittedName>
        <fullName evidence="6">Sugar transporter SemiSWEET</fullName>
    </submittedName>
</protein>
<accession>A0A1Z3HFW5</accession>
<sequence>MDGFLLPMDFTTTLGLVAGTLTTAAYLPQVLKTWKSKSADGISWSMLVILCSGVMLWLLYGVYEHDLPVICANVVTLMLSTLILGLKIRYRYPVRG</sequence>
<dbReference type="GO" id="GO:0016020">
    <property type="term" value="C:membrane"/>
    <property type="evidence" value="ECO:0007669"/>
    <property type="project" value="UniProtKB-SubCell"/>
</dbReference>
<keyword evidence="2 5" id="KW-0812">Transmembrane</keyword>
<evidence type="ECO:0000256" key="5">
    <source>
        <dbReference type="SAM" id="Phobius"/>
    </source>
</evidence>
<feature type="transmembrane region" description="Helical" evidence="5">
    <location>
        <begin position="12"/>
        <end position="31"/>
    </location>
</feature>
<comment type="subcellular location">
    <subcellularLocation>
        <location evidence="1">Membrane</location>
        <topology evidence="1">Multi-pass membrane protein</topology>
    </subcellularLocation>
</comment>
<organism evidence="6 7">
    <name type="scientific">Halomicronema hongdechloris C2206</name>
    <dbReference type="NCBI Taxonomy" id="1641165"/>
    <lineage>
        <taxon>Bacteria</taxon>
        <taxon>Bacillati</taxon>
        <taxon>Cyanobacteriota</taxon>
        <taxon>Cyanophyceae</taxon>
        <taxon>Nodosilineales</taxon>
        <taxon>Nodosilineaceae</taxon>
        <taxon>Halomicronema</taxon>
    </lineage>
</organism>
<dbReference type="GO" id="GO:0051119">
    <property type="term" value="F:sugar transmembrane transporter activity"/>
    <property type="evidence" value="ECO:0007669"/>
    <property type="project" value="InterPro"/>
</dbReference>
<dbReference type="InterPro" id="IPR006603">
    <property type="entry name" value="PQ-loop_rpt"/>
</dbReference>
<feature type="transmembrane region" description="Helical" evidence="5">
    <location>
        <begin position="43"/>
        <end position="61"/>
    </location>
</feature>
<evidence type="ECO:0000256" key="1">
    <source>
        <dbReference type="ARBA" id="ARBA00004141"/>
    </source>
</evidence>
<gene>
    <name evidence="6" type="ORF">XM38_000670</name>
</gene>
<evidence type="ECO:0000313" key="7">
    <source>
        <dbReference type="Proteomes" id="UP000191901"/>
    </source>
</evidence>
<evidence type="ECO:0000313" key="6">
    <source>
        <dbReference type="EMBL" id="ASC69141.1"/>
    </source>
</evidence>
<dbReference type="AlphaFoldDB" id="A0A1Z3HFW5"/>
<dbReference type="SMART" id="SM00679">
    <property type="entry name" value="CTNS"/>
    <property type="match status" value="1"/>
</dbReference>
<evidence type="ECO:0000256" key="3">
    <source>
        <dbReference type="ARBA" id="ARBA00022989"/>
    </source>
</evidence>
<evidence type="ECO:0000256" key="2">
    <source>
        <dbReference type="ARBA" id="ARBA00022692"/>
    </source>
</evidence>
<reference evidence="6 7" key="1">
    <citation type="journal article" date="2016" name="Biochim. Biophys. Acta">
        <title>Characterization of red-shifted phycobilisomes isolated from the chlorophyll f-containing cyanobacterium Halomicronema hongdechloris.</title>
        <authorList>
            <person name="Li Y."/>
            <person name="Lin Y."/>
            <person name="Garvey C.J."/>
            <person name="Birch D."/>
            <person name="Corkery R.W."/>
            <person name="Loughlin P.C."/>
            <person name="Scheer H."/>
            <person name="Willows R.D."/>
            <person name="Chen M."/>
        </authorList>
    </citation>
    <scope>NUCLEOTIDE SEQUENCE [LARGE SCALE GENOMIC DNA]</scope>
    <source>
        <strain evidence="6 7">C2206</strain>
    </source>
</reference>
<proteinExistence type="predicted"/>
<keyword evidence="3 5" id="KW-1133">Transmembrane helix</keyword>
<feature type="transmembrane region" description="Helical" evidence="5">
    <location>
        <begin position="67"/>
        <end position="86"/>
    </location>
</feature>
<dbReference type="NCBIfam" id="NF037968">
    <property type="entry name" value="SemiSWEET_2"/>
    <property type="match status" value="1"/>
</dbReference>
<dbReference type="InterPro" id="IPR047662">
    <property type="entry name" value="SemiSWEET"/>
</dbReference>